<protein>
    <submittedName>
        <fullName evidence="2">Uncharacterized protein</fullName>
    </submittedName>
</protein>
<feature type="region of interest" description="Disordered" evidence="1">
    <location>
        <begin position="22"/>
        <end position="49"/>
    </location>
</feature>
<sequence>MFAHLSSWLRNTSFCLFGAWGSRSGSKRHPTSTPRNGGAAAAKSENSSRLHLDVRLLRPAADDSPWMPGCRAGSRPGGSFCRPSGP</sequence>
<dbReference type="EMBL" id="GIFC01003480">
    <property type="protein sequence ID" value="MXU85563.1"/>
    <property type="molecule type" value="Transcribed_RNA"/>
</dbReference>
<evidence type="ECO:0000256" key="1">
    <source>
        <dbReference type="SAM" id="MobiDB-lite"/>
    </source>
</evidence>
<evidence type="ECO:0000313" key="2">
    <source>
        <dbReference type="EMBL" id="MXU85563.1"/>
    </source>
</evidence>
<organism evidence="2">
    <name type="scientific">Ixodes ricinus</name>
    <name type="common">Common tick</name>
    <name type="synonym">Acarus ricinus</name>
    <dbReference type="NCBI Taxonomy" id="34613"/>
    <lineage>
        <taxon>Eukaryota</taxon>
        <taxon>Metazoa</taxon>
        <taxon>Ecdysozoa</taxon>
        <taxon>Arthropoda</taxon>
        <taxon>Chelicerata</taxon>
        <taxon>Arachnida</taxon>
        <taxon>Acari</taxon>
        <taxon>Parasitiformes</taxon>
        <taxon>Ixodida</taxon>
        <taxon>Ixodoidea</taxon>
        <taxon>Ixodidae</taxon>
        <taxon>Ixodinae</taxon>
        <taxon>Ixodes</taxon>
    </lineage>
</organism>
<reference evidence="2" key="1">
    <citation type="submission" date="2019-12" db="EMBL/GenBank/DDBJ databases">
        <title>An insight into the sialome of adult female Ixodes ricinus ticks feeding for 6 days.</title>
        <authorList>
            <person name="Perner J."/>
            <person name="Ribeiro J.M.C."/>
        </authorList>
    </citation>
    <scope>NUCLEOTIDE SEQUENCE</scope>
    <source>
        <strain evidence="2">Semi-engorged</strain>
        <tissue evidence="2">Salivary glands</tissue>
    </source>
</reference>
<name>A0A6B0UFN5_IXORI</name>
<feature type="region of interest" description="Disordered" evidence="1">
    <location>
        <begin position="65"/>
        <end position="86"/>
    </location>
</feature>
<proteinExistence type="predicted"/>
<accession>A0A6B0UFN5</accession>
<dbReference type="AlphaFoldDB" id="A0A6B0UFN5"/>